<evidence type="ECO:0000313" key="12">
    <source>
        <dbReference type="Proteomes" id="UP001558652"/>
    </source>
</evidence>
<dbReference type="InterPro" id="IPR029175">
    <property type="entry name" value="EXOC2/Sec5"/>
</dbReference>
<dbReference type="GO" id="GO:0006893">
    <property type="term" value="P:Golgi to plasma membrane transport"/>
    <property type="evidence" value="ECO:0007669"/>
    <property type="project" value="UniProtKB-UniRule"/>
</dbReference>
<dbReference type="Gene3D" id="2.60.40.10">
    <property type="entry name" value="Immunoglobulins"/>
    <property type="match status" value="1"/>
</dbReference>
<reference evidence="11 12" key="1">
    <citation type="submission" date="2024-07" db="EMBL/GenBank/DDBJ databases">
        <title>Chromosome-level genome assembly of the water stick insect Ranatra chinensis (Heteroptera: Nepidae).</title>
        <authorList>
            <person name="Liu X."/>
        </authorList>
    </citation>
    <scope>NUCLEOTIDE SEQUENCE [LARGE SCALE GENOMIC DNA]</scope>
    <source>
        <strain evidence="11">Cailab_2021Rc</strain>
        <tissue evidence="11">Muscle</tissue>
    </source>
</reference>
<evidence type="ECO:0000256" key="5">
    <source>
        <dbReference type="ARBA" id="ARBA00022483"/>
    </source>
</evidence>
<dbReference type="AlphaFoldDB" id="A0ABD0Y5Y8"/>
<dbReference type="InterPro" id="IPR002909">
    <property type="entry name" value="IPT_dom"/>
</dbReference>
<evidence type="ECO:0000256" key="2">
    <source>
        <dbReference type="ARBA" id="ARBA00010578"/>
    </source>
</evidence>
<dbReference type="GO" id="GO:0015031">
    <property type="term" value="P:protein transport"/>
    <property type="evidence" value="ECO:0007669"/>
    <property type="project" value="UniProtKB-KW"/>
</dbReference>
<comment type="function">
    <text evidence="1 7">Component of the exocyst complex involved in the docking of exocytic vesicles with fusion sites on the plasma membrane.</text>
</comment>
<dbReference type="GO" id="GO:0048731">
    <property type="term" value="P:system development"/>
    <property type="evidence" value="ECO:0007669"/>
    <property type="project" value="UniProtKB-ARBA"/>
</dbReference>
<dbReference type="GO" id="GO:0000145">
    <property type="term" value="C:exocyst"/>
    <property type="evidence" value="ECO:0007669"/>
    <property type="project" value="UniProtKB-UniRule"/>
</dbReference>
<feature type="domain" description="IPT/TIG" evidence="9">
    <location>
        <begin position="5"/>
        <end position="86"/>
    </location>
</feature>
<name>A0ABD0Y5Y8_9HEMI</name>
<dbReference type="PANTHER" id="PTHR13043">
    <property type="entry name" value="EXOCYST COMPLEX COMPONENT SEC5"/>
    <property type="match status" value="1"/>
</dbReference>
<evidence type="ECO:0000256" key="3">
    <source>
        <dbReference type="ARBA" id="ARBA00017526"/>
    </source>
</evidence>
<evidence type="ECO:0000256" key="4">
    <source>
        <dbReference type="ARBA" id="ARBA00022448"/>
    </source>
</evidence>
<evidence type="ECO:0000259" key="10">
    <source>
        <dbReference type="Pfam" id="PF15469"/>
    </source>
</evidence>
<comment type="caution">
    <text evidence="11">The sequence shown here is derived from an EMBL/GenBank/DDBJ whole genome shotgun (WGS) entry which is preliminary data.</text>
</comment>
<keyword evidence="12" id="KW-1185">Reference proteome</keyword>
<feature type="domain" description="Exocyst complex component EXOC2/Sec5 N-terminal" evidence="10">
    <location>
        <begin position="126"/>
        <end position="823"/>
    </location>
</feature>
<dbReference type="SUPFAM" id="SSF81296">
    <property type="entry name" value="E set domains"/>
    <property type="match status" value="1"/>
</dbReference>
<dbReference type="Pfam" id="PF01833">
    <property type="entry name" value="TIG"/>
    <property type="match status" value="1"/>
</dbReference>
<sequence length="829" mass="92961">MAQTPVVTGISPKEGPPGTKVTIRGENLGNKPTDLIGLTICGCDCLLSAEWKSPNKIIARSGPGKGRGDIIVTTVRGGKGTSTVQFRGYHETIGPLTESAVWVEETPVQSLGWGSRALSSSSFQIEDPLGLSVEGNDRKKFPEDSLLELFPGCNGDLASEEFSPGWFLLEHHHATSFDDLRVGLTYLKRKVDTQKEGQLSFLKGNVGSVIEQLETLENLKTTFEEDIIKHGLNRTETIESAIKECISEGNMLFDGVLKGREKADRTRNALGVLQRFRFLFTLPASIERNMKRGEYDTIINDYGRVNNLFGKTDVNLFKKVLAEVRLKVSELKNVLREKLQTMPNTLETQKKIIRNLVHLEYDDEPGWEAINVHSKYISDQLNECHLFHITAEMNEDNVIIFTHIIFFQNGLNHRVECVEDLTQVICLRLPDMWLLGQSYFNGELYVKPDASKNQEFKKLIVGVVSQMCRLVRSWPPPKGSALVPWLPHCLRHVRSAYSVYKNVFSTCFLALVFIPRLQCIKTALKNVGDQVKNLSSKENWVLIHDSKYGVITQLPKLFESMMSECLAGLKESVLQKGHRESELFENELAKKDVTSLVLSCFNAYVQCLDRLTANNDDGEQSMVVSQIATPTFRQSQQSTSLVWEQRVLACASNCRYSKLVTLPRVIGLAQSHGLPDLSQVMDTTSNNLSELQNHLVFTYVEAKSDPLVGTIEPSMYIGHFDWDTDLPPTDLRPYAKEIIANIIAVHAELEHVCSWLEFEVISQIVETVMEEVSRLMLCVPRMSVCGSQQARLDIAGIKHALEPFITQQADGFINEALEAIPSLKEAGDE</sequence>
<evidence type="ECO:0000313" key="11">
    <source>
        <dbReference type="EMBL" id="KAL1122800.1"/>
    </source>
</evidence>
<dbReference type="InterPro" id="IPR039481">
    <property type="entry name" value="EXOC2/Sec5_N_dom"/>
</dbReference>
<dbReference type="GO" id="GO:0006887">
    <property type="term" value="P:exocytosis"/>
    <property type="evidence" value="ECO:0007669"/>
    <property type="project" value="UniProtKB-KW"/>
</dbReference>
<dbReference type="FunFam" id="2.60.40.10:FF:000196">
    <property type="entry name" value="Exocyst complex component 2"/>
    <property type="match status" value="1"/>
</dbReference>
<dbReference type="Proteomes" id="UP001558652">
    <property type="component" value="Unassembled WGS sequence"/>
</dbReference>
<keyword evidence="6 7" id="KW-0653">Protein transport</keyword>
<feature type="region of interest" description="Disordered" evidence="8">
    <location>
        <begin position="1"/>
        <end position="24"/>
    </location>
</feature>
<comment type="subunit">
    <text evidence="7">Component of the exocyst complex.</text>
</comment>
<keyword evidence="4 7" id="KW-0813">Transport</keyword>
<gene>
    <name evidence="11" type="ORF">AAG570_003126</name>
</gene>
<organism evidence="11 12">
    <name type="scientific">Ranatra chinensis</name>
    <dbReference type="NCBI Taxonomy" id="642074"/>
    <lineage>
        <taxon>Eukaryota</taxon>
        <taxon>Metazoa</taxon>
        <taxon>Ecdysozoa</taxon>
        <taxon>Arthropoda</taxon>
        <taxon>Hexapoda</taxon>
        <taxon>Insecta</taxon>
        <taxon>Pterygota</taxon>
        <taxon>Neoptera</taxon>
        <taxon>Paraneoptera</taxon>
        <taxon>Hemiptera</taxon>
        <taxon>Heteroptera</taxon>
        <taxon>Panheteroptera</taxon>
        <taxon>Nepomorpha</taxon>
        <taxon>Nepidae</taxon>
        <taxon>Ranatrinae</taxon>
        <taxon>Ranatra</taxon>
    </lineage>
</organism>
<dbReference type="PANTHER" id="PTHR13043:SF1">
    <property type="entry name" value="EXOCYST COMPLEX COMPONENT 2"/>
    <property type="match status" value="1"/>
</dbReference>
<evidence type="ECO:0000256" key="6">
    <source>
        <dbReference type="ARBA" id="ARBA00022927"/>
    </source>
</evidence>
<dbReference type="InterPro" id="IPR014756">
    <property type="entry name" value="Ig_E-set"/>
</dbReference>
<accession>A0ABD0Y5Y8</accession>
<dbReference type="InterPro" id="IPR013783">
    <property type="entry name" value="Ig-like_fold"/>
</dbReference>
<dbReference type="GO" id="GO:0048468">
    <property type="term" value="P:cell development"/>
    <property type="evidence" value="ECO:0007669"/>
    <property type="project" value="UniProtKB-ARBA"/>
</dbReference>
<evidence type="ECO:0000256" key="8">
    <source>
        <dbReference type="SAM" id="MobiDB-lite"/>
    </source>
</evidence>
<comment type="similarity">
    <text evidence="2 7">Belongs to the SEC5 family.</text>
</comment>
<dbReference type="Pfam" id="PF15469">
    <property type="entry name" value="Sec5"/>
    <property type="match status" value="1"/>
</dbReference>
<protein>
    <recommendedName>
        <fullName evidence="3 7">Exocyst complex component 2</fullName>
    </recommendedName>
</protein>
<evidence type="ECO:0000256" key="7">
    <source>
        <dbReference type="RuleBase" id="RU365069"/>
    </source>
</evidence>
<evidence type="ECO:0000256" key="1">
    <source>
        <dbReference type="ARBA" id="ARBA00002660"/>
    </source>
</evidence>
<keyword evidence="5 7" id="KW-0268">Exocytosis</keyword>
<proteinExistence type="inferred from homology"/>
<evidence type="ECO:0000259" key="9">
    <source>
        <dbReference type="Pfam" id="PF01833"/>
    </source>
</evidence>
<dbReference type="EMBL" id="JBFDAA010000013">
    <property type="protein sequence ID" value="KAL1122800.1"/>
    <property type="molecule type" value="Genomic_DNA"/>
</dbReference>